<accession>A0AAE7JVF9</accession>
<dbReference type="EMBL" id="CP054160">
    <property type="protein sequence ID" value="QKJ61148.1"/>
    <property type="molecule type" value="Genomic_DNA"/>
</dbReference>
<gene>
    <name evidence="4" type="ORF">G9399_26295</name>
</gene>
<protein>
    <submittedName>
        <fullName evidence="4">Zinc-ribbon domain-containing protein</fullName>
    </submittedName>
</protein>
<dbReference type="Pfam" id="PF25165">
    <property type="entry name" value="DUF7828"/>
    <property type="match status" value="1"/>
</dbReference>
<evidence type="ECO:0000259" key="2">
    <source>
        <dbReference type="Pfam" id="PF11682"/>
    </source>
</evidence>
<dbReference type="RefSeq" id="WP_173410047.1">
    <property type="nucleotide sequence ID" value="NZ_CP054160.3"/>
</dbReference>
<organism evidence="4 5">
    <name type="scientific">Serratia fonticola</name>
    <dbReference type="NCBI Taxonomy" id="47917"/>
    <lineage>
        <taxon>Bacteria</taxon>
        <taxon>Pseudomonadati</taxon>
        <taxon>Pseudomonadota</taxon>
        <taxon>Gammaproteobacteria</taxon>
        <taxon>Enterobacterales</taxon>
        <taxon>Yersiniaceae</taxon>
        <taxon>Serratia</taxon>
    </lineage>
</organism>
<name>A0AAE7JVF9_SERFO</name>
<evidence type="ECO:0000313" key="4">
    <source>
        <dbReference type="EMBL" id="QKJ61148.1"/>
    </source>
</evidence>
<sequence length="165" mass="19190">MHKPILPNLKLYLAFDSKDHYVLAKEVKVSSDAQWFCTSCHCPLKLSNDVVDEEAWFVHNPDETTKELLAGCGYLNTEIKKRAFMRRLRSILNNMDNLGTIRYWYCVWCQSHYQGEKHCKTCNTGIYSISRGDWGWNYNQKENTSDMSNHGNINVQHHQTASKPS</sequence>
<evidence type="ECO:0000256" key="1">
    <source>
        <dbReference type="SAM" id="MobiDB-lite"/>
    </source>
</evidence>
<evidence type="ECO:0000313" key="5">
    <source>
        <dbReference type="Proteomes" id="UP000503464"/>
    </source>
</evidence>
<dbReference type="Proteomes" id="UP000503464">
    <property type="component" value="Chromosome"/>
</dbReference>
<feature type="domain" description="DUF7828" evidence="3">
    <location>
        <begin position="9"/>
        <end position="93"/>
    </location>
</feature>
<proteinExistence type="predicted"/>
<dbReference type="AlphaFoldDB" id="A0AAE7JVF9"/>
<dbReference type="InterPro" id="IPR057150">
    <property type="entry name" value="DUF7828"/>
</dbReference>
<evidence type="ECO:0000259" key="3">
    <source>
        <dbReference type="Pfam" id="PF25165"/>
    </source>
</evidence>
<feature type="domain" description="DUF3279" evidence="2">
    <location>
        <begin position="102"/>
        <end position="134"/>
    </location>
</feature>
<reference evidence="5" key="1">
    <citation type="submission" date="2020-03" db="EMBL/GenBank/DDBJ databases">
        <title>Genome sequences of seven Enterobacteriaceae strains isolated from Canadian wastewater treatment facilities.</title>
        <authorList>
            <person name="Huang H."/>
            <person name="Chmara J.T."/>
            <person name="Duceppe M.-O."/>
        </authorList>
    </citation>
    <scope>NUCLEOTIDE SEQUENCE [LARGE SCALE GENOMIC DNA]</scope>
    <source>
        <strain evidence="5">Biosolid 3</strain>
    </source>
</reference>
<dbReference type="InterPro" id="IPR021696">
    <property type="entry name" value="DUF3279"/>
</dbReference>
<feature type="region of interest" description="Disordered" evidence="1">
    <location>
        <begin position="145"/>
        <end position="165"/>
    </location>
</feature>
<dbReference type="Pfam" id="PF11682">
    <property type="entry name" value="Zn_ribbon_11"/>
    <property type="match status" value="1"/>
</dbReference>